<dbReference type="Pfam" id="PF01302">
    <property type="entry name" value="CAP_GLY"/>
    <property type="match status" value="1"/>
</dbReference>
<dbReference type="OrthoDB" id="5273213at2759"/>
<comment type="caution">
    <text evidence="2">The sequence shown here is derived from an EMBL/GenBank/DDBJ whole genome shotgun (WGS) entry which is preliminary data.</text>
</comment>
<dbReference type="SMART" id="SM01052">
    <property type="entry name" value="CAP_GLY"/>
    <property type="match status" value="1"/>
</dbReference>
<dbReference type="Proteomes" id="UP000245383">
    <property type="component" value="Unassembled WGS sequence"/>
</dbReference>
<dbReference type="AlphaFoldDB" id="A0A2T9YPP4"/>
<dbReference type="Gene3D" id="2.30.30.190">
    <property type="entry name" value="CAP Gly-rich-like domain"/>
    <property type="match status" value="1"/>
</dbReference>
<dbReference type="PROSITE" id="PS50245">
    <property type="entry name" value="CAP_GLY_2"/>
    <property type="match status" value="1"/>
</dbReference>
<dbReference type="SUPFAM" id="SSF74924">
    <property type="entry name" value="Cap-Gly domain"/>
    <property type="match status" value="1"/>
</dbReference>
<proteinExistence type="predicted"/>
<organism evidence="2 3">
    <name type="scientific">Smittium simulii</name>
    <dbReference type="NCBI Taxonomy" id="133385"/>
    <lineage>
        <taxon>Eukaryota</taxon>
        <taxon>Fungi</taxon>
        <taxon>Fungi incertae sedis</taxon>
        <taxon>Zoopagomycota</taxon>
        <taxon>Kickxellomycotina</taxon>
        <taxon>Harpellomycetes</taxon>
        <taxon>Harpellales</taxon>
        <taxon>Legeriomycetaceae</taxon>
        <taxon>Smittium</taxon>
    </lineage>
</organism>
<dbReference type="InterPro" id="IPR000938">
    <property type="entry name" value="CAP-Gly_domain"/>
</dbReference>
<dbReference type="InterPro" id="IPR032675">
    <property type="entry name" value="LRR_dom_sf"/>
</dbReference>
<sequence>MDYYIGQRVRILSKGTGTIRYTGFLPKKEGQWLGIEWDDPTQGKHSGTFENKKYFEVNRIENSASFINTNSKIIVGVSILQAAKNRYYSHNADLPKTIGVFAEVKAVGFDKIVKNYSNLQNISVMSFNDDIISGIMNENVEDIKLNFCSLTTLDLSNNLIPSWEIVQRMVTCFPKIDSLRLDRNKMDFSPTKYFDFKSCINIPMSSLTNLNLSRTDITWDNVAFF</sequence>
<gene>
    <name evidence="2" type="ORF">BB561_002644</name>
</gene>
<dbReference type="InterPro" id="IPR036859">
    <property type="entry name" value="CAP-Gly_dom_sf"/>
</dbReference>
<dbReference type="STRING" id="133385.A0A2T9YPP4"/>
<dbReference type="PROSITE" id="PS51450">
    <property type="entry name" value="LRR"/>
    <property type="match status" value="1"/>
</dbReference>
<dbReference type="InterPro" id="IPR001611">
    <property type="entry name" value="Leu-rich_rpt"/>
</dbReference>
<evidence type="ECO:0000259" key="1">
    <source>
        <dbReference type="PROSITE" id="PS50245"/>
    </source>
</evidence>
<feature type="domain" description="CAP-Gly" evidence="1">
    <location>
        <begin position="23"/>
        <end position="68"/>
    </location>
</feature>
<protein>
    <recommendedName>
        <fullName evidence="1">CAP-Gly domain-containing protein</fullName>
    </recommendedName>
</protein>
<keyword evidence="3" id="KW-1185">Reference proteome</keyword>
<dbReference type="Gene3D" id="3.80.10.10">
    <property type="entry name" value="Ribonuclease Inhibitor"/>
    <property type="match status" value="1"/>
</dbReference>
<evidence type="ECO:0000313" key="3">
    <source>
        <dbReference type="Proteomes" id="UP000245383"/>
    </source>
</evidence>
<dbReference type="SUPFAM" id="SSF52047">
    <property type="entry name" value="RNI-like"/>
    <property type="match status" value="1"/>
</dbReference>
<dbReference type="EMBL" id="MBFR01000096">
    <property type="protein sequence ID" value="PVU94297.1"/>
    <property type="molecule type" value="Genomic_DNA"/>
</dbReference>
<accession>A0A2T9YPP4</accession>
<reference evidence="2 3" key="1">
    <citation type="journal article" date="2018" name="MBio">
        <title>Comparative Genomics Reveals the Core Gene Toolbox for the Fungus-Insect Symbiosis.</title>
        <authorList>
            <person name="Wang Y."/>
            <person name="Stata M."/>
            <person name="Wang W."/>
            <person name="Stajich J.E."/>
            <person name="White M.M."/>
            <person name="Moncalvo J.M."/>
        </authorList>
    </citation>
    <scope>NUCLEOTIDE SEQUENCE [LARGE SCALE GENOMIC DNA]</scope>
    <source>
        <strain evidence="2 3">SWE-8-4</strain>
    </source>
</reference>
<evidence type="ECO:0000313" key="2">
    <source>
        <dbReference type="EMBL" id="PVU94297.1"/>
    </source>
</evidence>
<name>A0A2T9YPP4_9FUNG</name>